<gene>
    <name evidence="3" type="ORF">KJB30_14940</name>
</gene>
<keyword evidence="4" id="KW-1185">Reference proteome</keyword>
<dbReference type="EMBL" id="JAHDYS010000016">
    <property type="protein sequence ID" value="MBT1073087.1"/>
    <property type="molecule type" value="Genomic_DNA"/>
</dbReference>
<accession>A0ABS5UBN2</accession>
<sequence>MRALITTIIATIIPATAFASSSAHVDNSGLFVWLFLGFCALIIAAQVIPAALMLFGIVKGVTGKVEANVKA</sequence>
<evidence type="ECO:0000256" key="2">
    <source>
        <dbReference type="SAM" id="SignalP"/>
    </source>
</evidence>
<keyword evidence="1" id="KW-0812">Transmembrane</keyword>
<comment type="caution">
    <text evidence="3">The sequence shown here is derived from an EMBL/GenBank/DDBJ whole genome shotgun (WGS) entry which is preliminary data.</text>
</comment>
<keyword evidence="1" id="KW-0472">Membrane</keyword>
<keyword evidence="2" id="KW-0732">Signal</keyword>
<reference evidence="3 4" key="1">
    <citation type="submission" date="2021-05" db="EMBL/GenBank/DDBJ databases">
        <title>The draft genome of Geobacter chapellei DSM 13688.</title>
        <authorList>
            <person name="Xu Z."/>
            <person name="Masuda Y."/>
            <person name="Itoh H."/>
            <person name="Senoo K."/>
        </authorList>
    </citation>
    <scope>NUCLEOTIDE SEQUENCE [LARGE SCALE GENOMIC DNA]</scope>
    <source>
        <strain evidence="3 4">DSM 13688</strain>
    </source>
</reference>
<dbReference type="Proteomes" id="UP000784128">
    <property type="component" value="Unassembled WGS sequence"/>
</dbReference>
<evidence type="ECO:0000313" key="4">
    <source>
        <dbReference type="Proteomes" id="UP000784128"/>
    </source>
</evidence>
<feature type="chain" id="PRO_5045128528" evidence="2">
    <location>
        <begin position="20"/>
        <end position="71"/>
    </location>
</feature>
<proteinExistence type="predicted"/>
<evidence type="ECO:0000256" key="1">
    <source>
        <dbReference type="SAM" id="Phobius"/>
    </source>
</evidence>
<protein>
    <submittedName>
        <fullName evidence="3">Uncharacterized protein</fullName>
    </submittedName>
</protein>
<keyword evidence="1" id="KW-1133">Transmembrane helix</keyword>
<organism evidence="3 4">
    <name type="scientific">Pelotalea chapellei</name>
    <dbReference type="NCBI Taxonomy" id="44671"/>
    <lineage>
        <taxon>Bacteria</taxon>
        <taxon>Pseudomonadati</taxon>
        <taxon>Thermodesulfobacteriota</taxon>
        <taxon>Desulfuromonadia</taxon>
        <taxon>Geobacterales</taxon>
        <taxon>Geobacteraceae</taxon>
        <taxon>Pelotalea</taxon>
    </lineage>
</organism>
<dbReference type="RefSeq" id="WP_214300759.1">
    <property type="nucleotide sequence ID" value="NZ_JAHDYS010000016.1"/>
</dbReference>
<evidence type="ECO:0000313" key="3">
    <source>
        <dbReference type="EMBL" id="MBT1073087.1"/>
    </source>
</evidence>
<feature type="signal peptide" evidence="2">
    <location>
        <begin position="1"/>
        <end position="19"/>
    </location>
</feature>
<name>A0ABS5UBN2_9BACT</name>
<feature type="transmembrane region" description="Helical" evidence="1">
    <location>
        <begin position="29"/>
        <end position="55"/>
    </location>
</feature>